<keyword evidence="3" id="KW-1185">Reference proteome</keyword>
<dbReference type="InterPro" id="IPR001584">
    <property type="entry name" value="Integrase_cat-core"/>
</dbReference>
<gene>
    <name evidence="2" type="ORF">ALC62_10250</name>
</gene>
<dbReference type="PANTHER" id="PTHR37984:SF5">
    <property type="entry name" value="PROTEIN NYNRIN-LIKE"/>
    <property type="match status" value="1"/>
</dbReference>
<organism evidence="2 3">
    <name type="scientific">Cyphomyrmex costatus</name>
    <dbReference type="NCBI Taxonomy" id="456900"/>
    <lineage>
        <taxon>Eukaryota</taxon>
        <taxon>Metazoa</taxon>
        <taxon>Ecdysozoa</taxon>
        <taxon>Arthropoda</taxon>
        <taxon>Hexapoda</taxon>
        <taxon>Insecta</taxon>
        <taxon>Pterygota</taxon>
        <taxon>Neoptera</taxon>
        <taxon>Endopterygota</taxon>
        <taxon>Hymenoptera</taxon>
        <taxon>Apocrita</taxon>
        <taxon>Aculeata</taxon>
        <taxon>Formicoidea</taxon>
        <taxon>Formicidae</taxon>
        <taxon>Myrmicinae</taxon>
        <taxon>Cyphomyrmex</taxon>
    </lineage>
</organism>
<dbReference type="GO" id="GO:0003676">
    <property type="term" value="F:nucleic acid binding"/>
    <property type="evidence" value="ECO:0007669"/>
    <property type="project" value="InterPro"/>
</dbReference>
<protein>
    <recommendedName>
        <fullName evidence="1">Integrase catalytic domain-containing protein</fullName>
    </recommendedName>
</protein>
<dbReference type="Gene3D" id="3.30.420.10">
    <property type="entry name" value="Ribonuclease H-like superfamily/Ribonuclease H"/>
    <property type="match status" value="1"/>
</dbReference>
<evidence type="ECO:0000313" key="2">
    <source>
        <dbReference type="EMBL" id="KYM99027.1"/>
    </source>
</evidence>
<name>A0A151IEM6_9HYME</name>
<evidence type="ECO:0000313" key="3">
    <source>
        <dbReference type="Proteomes" id="UP000078542"/>
    </source>
</evidence>
<sequence>IATKTTASSEAIRALRDYFGNYRKPRVIVSDRGSCFSSQEFGNFVSEQGIKHVLVATGSPQGNDQVERVNLVIIPMLSKIINKEKGKQRYKLLHKVQ</sequence>
<dbReference type="AlphaFoldDB" id="A0A151IEM6"/>
<dbReference type="EMBL" id="KQ977878">
    <property type="protein sequence ID" value="KYM99027.1"/>
    <property type="molecule type" value="Genomic_DNA"/>
</dbReference>
<dbReference type="InterPro" id="IPR036397">
    <property type="entry name" value="RNaseH_sf"/>
</dbReference>
<dbReference type="STRING" id="456900.A0A151IEM6"/>
<dbReference type="InterPro" id="IPR012337">
    <property type="entry name" value="RNaseH-like_sf"/>
</dbReference>
<dbReference type="InterPro" id="IPR050951">
    <property type="entry name" value="Retrovirus_Pol_polyprotein"/>
</dbReference>
<dbReference type="SUPFAM" id="SSF53098">
    <property type="entry name" value="Ribonuclease H-like"/>
    <property type="match status" value="1"/>
</dbReference>
<reference evidence="2 3" key="1">
    <citation type="submission" date="2016-03" db="EMBL/GenBank/DDBJ databases">
        <title>Cyphomyrmex costatus WGS genome.</title>
        <authorList>
            <person name="Nygaard S."/>
            <person name="Hu H."/>
            <person name="Boomsma J."/>
            <person name="Zhang G."/>
        </authorList>
    </citation>
    <scope>NUCLEOTIDE SEQUENCE [LARGE SCALE GENOMIC DNA]</scope>
    <source>
        <strain evidence="2">MS0001</strain>
        <tissue evidence="2">Whole body</tissue>
    </source>
</reference>
<evidence type="ECO:0000259" key="1">
    <source>
        <dbReference type="PROSITE" id="PS50994"/>
    </source>
</evidence>
<proteinExistence type="predicted"/>
<feature type="non-terminal residue" evidence="2">
    <location>
        <position position="1"/>
    </location>
</feature>
<dbReference type="PANTHER" id="PTHR37984">
    <property type="entry name" value="PROTEIN CBG26694"/>
    <property type="match status" value="1"/>
</dbReference>
<dbReference type="PROSITE" id="PS50994">
    <property type="entry name" value="INTEGRASE"/>
    <property type="match status" value="1"/>
</dbReference>
<accession>A0A151IEM6</accession>
<dbReference type="Proteomes" id="UP000078542">
    <property type="component" value="Unassembled WGS sequence"/>
</dbReference>
<dbReference type="Pfam" id="PF00665">
    <property type="entry name" value="rve"/>
    <property type="match status" value="1"/>
</dbReference>
<dbReference type="GO" id="GO:0015074">
    <property type="term" value="P:DNA integration"/>
    <property type="evidence" value="ECO:0007669"/>
    <property type="project" value="InterPro"/>
</dbReference>
<feature type="domain" description="Integrase catalytic" evidence="1">
    <location>
        <begin position="1"/>
        <end position="97"/>
    </location>
</feature>